<evidence type="ECO:0000256" key="2">
    <source>
        <dbReference type="ARBA" id="ARBA00022483"/>
    </source>
</evidence>
<dbReference type="InterPro" id="IPR002110">
    <property type="entry name" value="Ankyrin_rpt"/>
</dbReference>
<dbReference type="SMART" id="SM00248">
    <property type="entry name" value="ANK"/>
    <property type="match status" value="3"/>
</dbReference>
<dbReference type="SUPFAM" id="SSF48403">
    <property type="entry name" value="Ankyrin repeat"/>
    <property type="match status" value="1"/>
</dbReference>
<keyword evidence="5" id="KW-0528">Neurotoxin</keyword>
<dbReference type="GO" id="GO:0006887">
    <property type="term" value="P:exocytosis"/>
    <property type="evidence" value="ECO:0007669"/>
    <property type="project" value="UniProtKB-KW"/>
</dbReference>
<keyword evidence="5" id="KW-0638">Presynaptic neurotoxin</keyword>
<dbReference type="Proteomes" id="UP001321473">
    <property type="component" value="Unassembled WGS sequence"/>
</dbReference>
<dbReference type="PANTHER" id="PTHR24171:SF9">
    <property type="entry name" value="ANKYRIN REPEAT DOMAIN-CONTAINING PROTEIN 39"/>
    <property type="match status" value="1"/>
</dbReference>
<keyword evidence="10" id="KW-1185">Reference proteome</keyword>
<feature type="repeat" description="ANK" evidence="8">
    <location>
        <begin position="34"/>
        <end position="56"/>
    </location>
</feature>
<dbReference type="PRINTS" id="PR01415">
    <property type="entry name" value="ANKYRIN"/>
</dbReference>
<evidence type="ECO:0000256" key="3">
    <source>
        <dbReference type="ARBA" id="ARBA00022537"/>
    </source>
</evidence>
<evidence type="ECO:0000313" key="10">
    <source>
        <dbReference type="Proteomes" id="UP001321473"/>
    </source>
</evidence>
<evidence type="ECO:0000256" key="8">
    <source>
        <dbReference type="PROSITE-ProRule" id="PRU00023"/>
    </source>
</evidence>
<dbReference type="PANTHER" id="PTHR24171">
    <property type="entry name" value="ANKYRIN REPEAT DOMAIN-CONTAINING PROTEIN 39-RELATED"/>
    <property type="match status" value="1"/>
</dbReference>
<keyword evidence="7" id="KW-1053">Target membrane</keyword>
<comment type="caution">
    <text evidence="9">The sequence shown here is derived from an EMBL/GenBank/DDBJ whole genome shotgun (WGS) entry which is preliminary data.</text>
</comment>
<keyword evidence="5" id="KW-0800">Toxin</keyword>
<gene>
    <name evidence="9" type="ORF">V5799_019466</name>
</gene>
<dbReference type="EMBL" id="JARKHS020010058">
    <property type="protein sequence ID" value="KAK8779193.1"/>
    <property type="molecule type" value="Genomic_DNA"/>
</dbReference>
<organism evidence="9 10">
    <name type="scientific">Amblyomma americanum</name>
    <name type="common">Lone star tick</name>
    <dbReference type="NCBI Taxonomy" id="6943"/>
    <lineage>
        <taxon>Eukaryota</taxon>
        <taxon>Metazoa</taxon>
        <taxon>Ecdysozoa</taxon>
        <taxon>Arthropoda</taxon>
        <taxon>Chelicerata</taxon>
        <taxon>Arachnida</taxon>
        <taxon>Acari</taxon>
        <taxon>Parasitiformes</taxon>
        <taxon>Ixodida</taxon>
        <taxon>Ixodoidea</taxon>
        <taxon>Ixodidae</taxon>
        <taxon>Amblyomminae</taxon>
        <taxon>Amblyomma</taxon>
    </lineage>
</organism>
<dbReference type="PROSITE" id="PS50297">
    <property type="entry name" value="ANK_REP_REGION"/>
    <property type="match status" value="3"/>
</dbReference>
<keyword evidence="6 8" id="KW-0040">ANK repeat</keyword>
<dbReference type="AlphaFoldDB" id="A0AAQ4EXK6"/>
<feature type="repeat" description="ANK" evidence="8">
    <location>
        <begin position="70"/>
        <end position="102"/>
    </location>
</feature>
<sequence length="130" mass="14331">MGQTALHYAASKGHLEVARLLLEHHADINAQDSYGSTPLHRAASLGRYPIVRLFLDGYRNKLDINRTDRAGNTPLHLACEEERVDVAKMLVHAGSRTDIMNKEEKTALQMAPATLSKMLQSLHRGSAGDC</sequence>
<dbReference type="Pfam" id="PF00023">
    <property type="entry name" value="Ank"/>
    <property type="match status" value="1"/>
</dbReference>
<keyword evidence="3" id="KW-1052">Target cell membrane</keyword>
<dbReference type="GO" id="GO:0044231">
    <property type="term" value="C:host cell presynaptic membrane"/>
    <property type="evidence" value="ECO:0007669"/>
    <property type="project" value="UniProtKB-KW"/>
</dbReference>
<protein>
    <submittedName>
        <fullName evidence="9">Uncharacterized protein</fullName>
    </submittedName>
</protein>
<keyword evidence="2" id="KW-0268">Exocytosis</keyword>
<evidence type="ECO:0000256" key="4">
    <source>
        <dbReference type="ARBA" id="ARBA00022737"/>
    </source>
</evidence>
<dbReference type="Gene3D" id="1.25.40.20">
    <property type="entry name" value="Ankyrin repeat-containing domain"/>
    <property type="match status" value="1"/>
</dbReference>
<name>A0AAQ4EXK6_AMBAM</name>
<feature type="repeat" description="ANK" evidence="8">
    <location>
        <begin position="1"/>
        <end position="33"/>
    </location>
</feature>
<dbReference type="Pfam" id="PF12796">
    <property type="entry name" value="Ank_2"/>
    <property type="match status" value="1"/>
</dbReference>
<dbReference type="PROSITE" id="PS50088">
    <property type="entry name" value="ANK_REPEAT"/>
    <property type="match status" value="3"/>
</dbReference>
<reference evidence="9 10" key="1">
    <citation type="journal article" date="2023" name="Arcadia Sci">
        <title>De novo assembly of a long-read Amblyomma americanum tick genome.</title>
        <authorList>
            <person name="Chou S."/>
            <person name="Poskanzer K.E."/>
            <person name="Rollins M."/>
            <person name="Thuy-Boun P.S."/>
        </authorList>
    </citation>
    <scope>NUCLEOTIDE SEQUENCE [LARGE SCALE GENOMIC DNA]</scope>
    <source>
        <strain evidence="9">F_SG_1</strain>
        <tissue evidence="9">Salivary glands</tissue>
    </source>
</reference>
<evidence type="ECO:0000313" key="9">
    <source>
        <dbReference type="EMBL" id="KAK8779193.1"/>
    </source>
</evidence>
<evidence type="ECO:0000256" key="6">
    <source>
        <dbReference type="ARBA" id="ARBA00023043"/>
    </source>
</evidence>
<comment type="subcellular location">
    <subcellularLocation>
        <location evidence="1">Target cell membrane</location>
    </subcellularLocation>
</comment>
<evidence type="ECO:0000256" key="5">
    <source>
        <dbReference type="ARBA" id="ARBA00023028"/>
    </source>
</evidence>
<keyword evidence="4" id="KW-0677">Repeat</keyword>
<accession>A0AAQ4EXK6</accession>
<proteinExistence type="predicted"/>
<dbReference type="GO" id="GO:0044218">
    <property type="term" value="C:other organism cell membrane"/>
    <property type="evidence" value="ECO:0007669"/>
    <property type="project" value="UniProtKB-KW"/>
</dbReference>
<dbReference type="InterPro" id="IPR036770">
    <property type="entry name" value="Ankyrin_rpt-contain_sf"/>
</dbReference>
<evidence type="ECO:0000256" key="1">
    <source>
        <dbReference type="ARBA" id="ARBA00004175"/>
    </source>
</evidence>
<evidence type="ECO:0000256" key="7">
    <source>
        <dbReference type="ARBA" id="ARBA00023298"/>
    </source>
</evidence>
<keyword evidence="7" id="KW-0472">Membrane</keyword>